<keyword evidence="2" id="KW-0862">Zinc</keyword>
<keyword evidence="4" id="KW-0143">Chaperone</keyword>
<dbReference type="PANTHER" id="PTHR30111">
    <property type="entry name" value="33 KDA CHAPERONIN"/>
    <property type="match status" value="1"/>
</dbReference>
<evidence type="ECO:0000256" key="5">
    <source>
        <dbReference type="ARBA" id="ARBA00023284"/>
    </source>
</evidence>
<dbReference type="EMBL" id="BSYI01000006">
    <property type="protein sequence ID" value="GMG81881.1"/>
    <property type="molecule type" value="Genomic_DNA"/>
</dbReference>
<accession>A0ABQ6LHH1</accession>
<comment type="caution">
    <text evidence="6">The sequence shown here is derived from an EMBL/GenBank/DDBJ whole genome shotgun (WGS) entry which is preliminary data.</text>
</comment>
<dbReference type="InterPro" id="IPR016153">
    <property type="entry name" value="Heat_shock_Hsp33_N"/>
</dbReference>
<reference evidence="6 7" key="1">
    <citation type="submission" date="2023-04" db="EMBL/GenBank/DDBJ databases">
        <title>Marinoamorphus aggregata gen. nov., sp. Nov., isolate from tissue of brittle star Ophioplocus japonicus.</title>
        <authorList>
            <person name="Kawano K."/>
            <person name="Sawayama S."/>
            <person name="Nakagawa S."/>
        </authorList>
    </citation>
    <scope>NUCLEOTIDE SEQUENCE [LARGE SCALE GENOMIC DNA]</scope>
    <source>
        <strain evidence="6 7">NKW23</strain>
    </source>
</reference>
<dbReference type="CDD" id="cd00498">
    <property type="entry name" value="Hsp33"/>
    <property type="match status" value="1"/>
</dbReference>
<evidence type="ECO:0000313" key="7">
    <source>
        <dbReference type="Proteomes" id="UP001239909"/>
    </source>
</evidence>
<dbReference type="Gene3D" id="3.90.1280.10">
    <property type="entry name" value="HSP33 redox switch-like"/>
    <property type="match status" value="1"/>
</dbReference>
<dbReference type="Proteomes" id="UP001239909">
    <property type="component" value="Unassembled WGS sequence"/>
</dbReference>
<organism evidence="6 7">
    <name type="scientific">Paralimibaculum aggregatum</name>
    <dbReference type="NCBI Taxonomy" id="3036245"/>
    <lineage>
        <taxon>Bacteria</taxon>
        <taxon>Pseudomonadati</taxon>
        <taxon>Pseudomonadota</taxon>
        <taxon>Alphaproteobacteria</taxon>
        <taxon>Rhodobacterales</taxon>
        <taxon>Paracoccaceae</taxon>
        <taxon>Paralimibaculum</taxon>
    </lineage>
</organism>
<dbReference type="InterPro" id="IPR000397">
    <property type="entry name" value="Heat_shock_Hsp33"/>
</dbReference>
<dbReference type="Pfam" id="PF01430">
    <property type="entry name" value="HSP33"/>
    <property type="match status" value="1"/>
</dbReference>
<dbReference type="Gene3D" id="3.55.30.10">
    <property type="entry name" value="Hsp33 domain"/>
    <property type="match status" value="1"/>
</dbReference>
<dbReference type="InterPro" id="IPR023212">
    <property type="entry name" value="Hsp33_helix_hairpin_bin_dom_sf"/>
</dbReference>
<sequence>MTDPVAEAPRGDDSLIPFQLERPQIRGRFLRLDRTLQTILTQHAYPPAVSALVAEAALLTGLIGQAIKLRWRFSLQVRAEGPVRLIATDYFAPEAEGAPGRMRAYARFDAAELAAAGSTPGDLLGGGVLGVTIDQGRDMAPYQGITPLTGGTLTEAAETYFAQSEQLATRFLVLSAAAQAPGGSVGWRGAGLMLQLLPEAAPGQAPDAPTGEEGLMTADDVAAMGSREDDWARVNILAATVEEHEMIGPHVTPVQVLTRLFHEERARVFAPQAVRFGCTCSAERVRAAMAMYSDKDIASMTDASGAVTADCQFCSAHYRFDPGELGFEAEARRGGG</sequence>
<evidence type="ECO:0000256" key="1">
    <source>
        <dbReference type="ARBA" id="ARBA00022490"/>
    </source>
</evidence>
<keyword evidence="5" id="KW-0676">Redox-active center</keyword>
<keyword evidence="7" id="KW-1185">Reference proteome</keyword>
<dbReference type="InterPro" id="IPR016154">
    <property type="entry name" value="Heat_shock_Hsp33_C"/>
</dbReference>
<evidence type="ECO:0000256" key="3">
    <source>
        <dbReference type="ARBA" id="ARBA00023157"/>
    </source>
</evidence>
<evidence type="ECO:0000313" key="6">
    <source>
        <dbReference type="EMBL" id="GMG81881.1"/>
    </source>
</evidence>
<dbReference type="PIRSF" id="PIRSF005261">
    <property type="entry name" value="Heat_shock_Hsp33"/>
    <property type="match status" value="1"/>
</dbReference>
<dbReference type="SUPFAM" id="SSF118352">
    <property type="entry name" value="HSP33 redox switch-like"/>
    <property type="match status" value="1"/>
</dbReference>
<evidence type="ECO:0000256" key="4">
    <source>
        <dbReference type="ARBA" id="ARBA00023186"/>
    </source>
</evidence>
<protein>
    <submittedName>
        <fullName evidence="6">Hsp33 family molecular chaperone HslO</fullName>
    </submittedName>
</protein>
<dbReference type="Gene3D" id="1.10.287.480">
    <property type="entry name" value="helix hairpin bin"/>
    <property type="match status" value="1"/>
</dbReference>
<proteinExistence type="predicted"/>
<dbReference type="SUPFAM" id="SSF64397">
    <property type="entry name" value="Hsp33 domain"/>
    <property type="match status" value="1"/>
</dbReference>
<dbReference type="PANTHER" id="PTHR30111:SF1">
    <property type="entry name" value="33 KDA CHAPERONIN"/>
    <property type="match status" value="1"/>
</dbReference>
<evidence type="ECO:0000256" key="2">
    <source>
        <dbReference type="ARBA" id="ARBA00022833"/>
    </source>
</evidence>
<gene>
    <name evidence="6" type="ORF">LNKW23_10940</name>
</gene>
<keyword evidence="3" id="KW-1015">Disulfide bond</keyword>
<dbReference type="RefSeq" id="WP_285670609.1">
    <property type="nucleotide sequence ID" value="NZ_BSYI01000006.1"/>
</dbReference>
<keyword evidence="1" id="KW-0963">Cytoplasm</keyword>
<name>A0ABQ6LHH1_9RHOB</name>